<dbReference type="OrthoDB" id="5750352at2"/>
<dbReference type="SUPFAM" id="SSF53335">
    <property type="entry name" value="S-adenosyl-L-methionine-dependent methyltransferases"/>
    <property type="match status" value="1"/>
</dbReference>
<gene>
    <name evidence="3" type="ORF">IB75_10505</name>
</gene>
<sequence>MSSLDASTMAHEHRTQREDLACPRCAGAIVANDTELGCVACGASYPIRDGIIDFRCHRHDYYFNPLSREAMGELTREAHHVPWANTVRRFLRGVRQNPDWLDNLVADGRYAWKLLLRLPPNAHVLDLGCGLGNLTKNIAPSAGRVYALDLTFERLKLARVRFDRFNPNDDIVLLAGGDGASLPFPDGSLDCVTLSGVLEWVADDQSVWDRGGSRLEKATGAFLSFFGAANPRKIQLRFLNEIRRVLKPKGQLFIAIENRLSYRYFGGRRDHHSGLWFASLLPRFLANIYSTAVARRPYRTYTYSINGYRRLLNAAGFSHQEVYGLAPGYTHLAELLPLQTDKHLWQPPGSQGFDHIRRSRNFVPAYGIIASPRVPTGLSLAEKIAAAIESQLSLDGNSVSFAHFHTTGKGKGVISGHTKHGPIIVKLPFNNSAIAGAERNHQFLQQVASMGKVRELLPRALAAGKIQGVPYYVESRVEGRLLRAELGRQNQLDFLKAVAGFLQIFNSDFHERAPEELSGEFYRHQVSLPLEQVADALEDPALIEEAKSYLRDQLYGLRVRRGRAHGDFSTSNIFVRGSEISGVIDWDNSDLLGIPILDALNYLESAHRYLNADMSLAQTIPLLADKDQLNEKEQQFLEESYNRCGIDSNHHAAFVSLYWLRHVAQQLDEGLIYNAPALEERVTAVLKGLLKSHSRSDS</sequence>
<dbReference type="InterPro" id="IPR002575">
    <property type="entry name" value="Aminoglycoside_PTrfase"/>
</dbReference>
<dbReference type="GO" id="GO:0008757">
    <property type="term" value="F:S-adenosylmethionine-dependent methyltransferase activity"/>
    <property type="evidence" value="ECO:0007669"/>
    <property type="project" value="InterPro"/>
</dbReference>
<reference evidence="3 4" key="1">
    <citation type="submission" date="2014-07" db="EMBL/GenBank/DDBJ databases">
        <title>Comparative analysis of Nitrosococcus oceani genome inventories of strains from Pacific and Atlantic gyres.</title>
        <authorList>
            <person name="Lim C.K."/>
            <person name="Wang L."/>
            <person name="Sayavedra-Soto L.A."/>
            <person name="Klotz M.G."/>
        </authorList>
    </citation>
    <scope>NUCLEOTIDE SEQUENCE [LARGE SCALE GENOMIC DNA]</scope>
    <source>
        <strain evidence="3 4">C-27</strain>
    </source>
</reference>
<dbReference type="AlphaFoldDB" id="A0A0E2Z0W3"/>
<dbReference type="InterPro" id="IPR013216">
    <property type="entry name" value="Methyltransf_11"/>
</dbReference>
<dbReference type="Proteomes" id="UP000028839">
    <property type="component" value="Unassembled WGS sequence"/>
</dbReference>
<dbReference type="Gene3D" id="3.90.1200.10">
    <property type="match status" value="1"/>
</dbReference>
<dbReference type="Pfam" id="PF01636">
    <property type="entry name" value="APH"/>
    <property type="match status" value="1"/>
</dbReference>
<dbReference type="Pfam" id="PF08241">
    <property type="entry name" value="Methyltransf_11"/>
    <property type="match status" value="1"/>
</dbReference>
<dbReference type="HOGENOM" id="CLU_402157_0_0_6"/>
<evidence type="ECO:0000313" key="4">
    <source>
        <dbReference type="Proteomes" id="UP000028839"/>
    </source>
</evidence>
<dbReference type="PANTHER" id="PTHR42912">
    <property type="entry name" value="METHYLTRANSFERASE"/>
    <property type="match status" value="1"/>
</dbReference>
<dbReference type="CDD" id="cd02440">
    <property type="entry name" value="AdoMet_MTases"/>
    <property type="match status" value="1"/>
</dbReference>
<proteinExistence type="predicted"/>
<dbReference type="InterPro" id="IPR050508">
    <property type="entry name" value="Methyltransf_Superfamily"/>
</dbReference>
<accession>A0A0E2Z0W3</accession>
<feature type="domain" description="Methyltransferase type 11" evidence="2">
    <location>
        <begin position="125"/>
        <end position="208"/>
    </location>
</feature>
<keyword evidence="3" id="KW-0808">Transferase</keyword>
<dbReference type="SUPFAM" id="SSF158997">
    <property type="entry name" value="Trm112p-like"/>
    <property type="match status" value="1"/>
</dbReference>
<evidence type="ECO:0000313" key="3">
    <source>
        <dbReference type="EMBL" id="KFI19144.1"/>
    </source>
</evidence>
<protein>
    <submittedName>
        <fullName evidence="3">SAM-dependent methlyltransferase</fullName>
    </submittedName>
</protein>
<dbReference type="InterPro" id="IPR011009">
    <property type="entry name" value="Kinase-like_dom_sf"/>
</dbReference>
<dbReference type="SUPFAM" id="SSF56112">
    <property type="entry name" value="Protein kinase-like (PK-like)"/>
    <property type="match status" value="1"/>
</dbReference>
<evidence type="ECO:0000259" key="1">
    <source>
        <dbReference type="Pfam" id="PF01636"/>
    </source>
</evidence>
<feature type="domain" description="Aminoglycoside phosphotransferase" evidence="1">
    <location>
        <begin position="418"/>
        <end position="599"/>
    </location>
</feature>
<comment type="caution">
    <text evidence="3">The sequence shown here is derived from an EMBL/GenBank/DDBJ whole genome shotgun (WGS) entry which is preliminary data.</text>
</comment>
<dbReference type="InterPro" id="IPR029063">
    <property type="entry name" value="SAM-dependent_MTases_sf"/>
</dbReference>
<organism evidence="3 4">
    <name type="scientific">Nitrosococcus oceani C-27</name>
    <dbReference type="NCBI Taxonomy" id="314279"/>
    <lineage>
        <taxon>Bacteria</taxon>
        <taxon>Pseudomonadati</taxon>
        <taxon>Pseudomonadota</taxon>
        <taxon>Gammaproteobacteria</taxon>
        <taxon>Chromatiales</taxon>
        <taxon>Chromatiaceae</taxon>
        <taxon>Nitrosococcus</taxon>
    </lineage>
</organism>
<name>A0A0E2Z0W3_9GAMM</name>
<dbReference type="Gene3D" id="2.20.25.10">
    <property type="match status" value="1"/>
</dbReference>
<evidence type="ECO:0000259" key="2">
    <source>
        <dbReference type="Pfam" id="PF08241"/>
    </source>
</evidence>
<dbReference type="Gene3D" id="3.40.50.150">
    <property type="entry name" value="Vaccinia Virus protein VP39"/>
    <property type="match status" value="1"/>
</dbReference>
<dbReference type="EMBL" id="JPGN01000062">
    <property type="protein sequence ID" value="KFI19144.1"/>
    <property type="molecule type" value="Genomic_DNA"/>
</dbReference>